<reference evidence="2 3" key="1">
    <citation type="submission" date="2015-04" db="EMBL/GenBank/DDBJ databases">
        <title>Complete genome of flavobacterium.</title>
        <authorList>
            <person name="Kwon Y.M."/>
            <person name="Kim S.-J."/>
        </authorList>
    </citation>
    <scope>NUCLEOTIDE SEQUENCE [LARGE SCALE GENOMIC DNA]</scope>
    <source>
        <strain evidence="2 3">DK169</strain>
    </source>
</reference>
<name>A0A0Q1DN65_9FLAO</name>
<feature type="domain" description="ThuA-like" evidence="1">
    <location>
        <begin position="55"/>
        <end position="284"/>
    </location>
</feature>
<dbReference type="InterPro" id="IPR029062">
    <property type="entry name" value="Class_I_gatase-like"/>
</dbReference>
<evidence type="ECO:0000313" key="2">
    <source>
        <dbReference type="EMBL" id="KQC30489.1"/>
    </source>
</evidence>
<dbReference type="Proteomes" id="UP000050827">
    <property type="component" value="Unassembled WGS sequence"/>
</dbReference>
<dbReference type="EMBL" id="LCTZ01000002">
    <property type="protein sequence ID" value="KQC30489.1"/>
    <property type="molecule type" value="Genomic_DNA"/>
</dbReference>
<dbReference type="Gene3D" id="3.40.50.880">
    <property type="match status" value="1"/>
</dbReference>
<dbReference type="RefSeq" id="WP_055395470.1">
    <property type="nucleotide sequence ID" value="NZ_LCTZ01000002.1"/>
</dbReference>
<dbReference type="AlphaFoldDB" id="A0A0Q1DN65"/>
<dbReference type="PANTHER" id="PTHR40469">
    <property type="entry name" value="SECRETED GLYCOSYL HYDROLASE"/>
    <property type="match status" value="1"/>
</dbReference>
<sequence>MYNFYKSILNGLRFAIESTKAGIRNGLAAIVFILPVLSSCESDDVTTEAGSTSIRVLLFTKTSGFDHNTREESETMVQAIADQLGFEITVDNTGSEFDSASNLNNYDVIFFTNTSGDMLNASQRSNVESYAAQGGNFISNHAASDAYGHSTASSVSGNGKGVWDWYAENVTGCSVRNSPNHTSSGFGATVSIQNGNTELTNGISFPWSDNEEWYYWEDGYIDSSFTELLRVSDTGSNSYDDARMTAHYWNRADGGKSFYTSMGHAKGKYSDTEFVQLMTNAFAFMLP</sequence>
<dbReference type="InterPro" id="IPR029010">
    <property type="entry name" value="ThuA-like"/>
</dbReference>
<dbReference type="SUPFAM" id="SSF52317">
    <property type="entry name" value="Class I glutamine amidotransferase-like"/>
    <property type="match status" value="1"/>
</dbReference>
<gene>
    <name evidence="2" type="ORF">AAY42_11875</name>
</gene>
<comment type="caution">
    <text evidence="2">The sequence shown here is derived from an EMBL/GenBank/DDBJ whole genome shotgun (WGS) entry which is preliminary data.</text>
</comment>
<accession>A0A0Q1DN65</accession>
<dbReference type="PANTHER" id="PTHR40469:SF2">
    <property type="entry name" value="GALACTOSE-BINDING DOMAIN-LIKE SUPERFAMILY PROTEIN"/>
    <property type="match status" value="1"/>
</dbReference>
<evidence type="ECO:0000313" key="3">
    <source>
        <dbReference type="Proteomes" id="UP000050827"/>
    </source>
</evidence>
<proteinExistence type="predicted"/>
<organism evidence="2 3">
    <name type="scientific">Flagellimonas eckloniae</name>
    <dbReference type="NCBI Taxonomy" id="346185"/>
    <lineage>
        <taxon>Bacteria</taxon>
        <taxon>Pseudomonadati</taxon>
        <taxon>Bacteroidota</taxon>
        <taxon>Flavobacteriia</taxon>
        <taxon>Flavobacteriales</taxon>
        <taxon>Flavobacteriaceae</taxon>
        <taxon>Flagellimonas</taxon>
    </lineage>
</organism>
<protein>
    <recommendedName>
        <fullName evidence="1">ThuA-like domain-containing protein</fullName>
    </recommendedName>
</protein>
<evidence type="ECO:0000259" key="1">
    <source>
        <dbReference type="Pfam" id="PF06283"/>
    </source>
</evidence>
<dbReference type="OrthoDB" id="9816308at2"/>
<dbReference type="Pfam" id="PF06283">
    <property type="entry name" value="ThuA"/>
    <property type="match status" value="1"/>
</dbReference>
<keyword evidence="3" id="KW-1185">Reference proteome</keyword>
<dbReference type="STRING" id="346185.AAY42_11875"/>